<accession>A0A8D7B7B7</accession>
<sequence length="226" mass="25839">MPIYKQLDALAMVFDMSDEYSFTALQGLVHQAYYIIYRILCLDDKCLLVDGDIQGIDRLYGALSAHMWPGMILKSGNKTTNPSLLSYIYSLFFYLLPVILELNPSCSSAGMFLTVSAYFFLLRTNLNSLFFVFVSLPMTEFTDDEIKYESLSHEQKPRSNFEQEELESDVVNTTKLDEDAYDGLADLQRLTYEIGNIHDNFRLMPDSQRREMDPKLAMKTAATFGG</sequence>
<organism evidence="2">
    <name type="scientific">Musa acuminata subsp. malaccensis</name>
    <name type="common">Wild banana</name>
    <name type="synonym">Musa malaccensis</name>
    <dbReference type="NCBI Taxonomy" id="214687"/>
    <lineage>
        <taxon>Eukaryota</taxon>
        <taxon>Viridiplantae</taxon>
        <taxon>Streptophyta</taxon>
        <taxon>Embryophyta</taxon>
        <taxon>Tracheophyta</taxon>
        <taxon>Spermatophyta</taxon>
        <taxon>Magnoliopsida</taxon>
        <taxon>Liliopsida</taxon>
        <taxon>Zingiberales</taxon>
        <taxon>Musaceae</taxon>
        <taxon>Musa</taxon>
    </lineage>
</organism>
<reference evidence="2" key="1">
    <citation type="submission" date="2021-03" db="EMBL/GenBank/DDBJ databases">
        <authorList>
            <consortium name="Genoscope - CEA"/>
            <person name="William W."/>
        </authorList>
    </citation>
    <scope>NUCLEOTIDE SEQUENCE</scope>
    <source>
        <strain evidence="2">Doubled-haploid Pahang</strain>
    </source>
</reference>
<dbReference type="Pfam" id="PF10199">
    <property type="entry name" value="Adaptin_binding"/>
    <property type="match status" value="1"/>
</dbReference>
<keyword evidence="1" id="KW-0472">Membrane</keyword>
<evidence type="ECO:0000313" key="2">
    <source>
        <dbReference type="EMBL" id="CAG1861891.1"/>
    </source>
</evidence>
<gene>
    <name evidence="2" type="ORF">GSMUA_67850.1</name>
</gene>
<protein>
    <submittedName>
        <fullName evidence="2">(wild Malaysian banana) hypothetical protein</fullName>
    </submittedName>
</protein>
<dbReference type="AlphaFoldDB" id="A0A8D7B7B7"/>
<evidence type="ECO:0000256" key="1">
    <source>
        <dbReference type="SAM" id="Phobius"/>
    </source>
</evidence>
<proteinExistence type="predicted"/>
<dbReference type="PANTHER" id="PTHR14659:SF1">
    <property type="entry name" value="ALPHA- AND GAMMA-ADAPTIN-BINDING PROTEIN P34"/>
    <property type="match status" value="1"/>
</dbReference>
<dbReference type="InterPro" id="IPR019341">
    <property type="entry name" value="Alpha/Gamma-adaptin-bd_p34"/>
</dbReference>
<dbReference type="PANTHER" id="PTHR14659">
    <property type="entry name" value="ALPHA- AND GAMMA-ADAPTIN-BINDING PROTEIN P34"/>
    <property type="match status" value="1"/>
</dbReference>
<dbReference type="EMBL" id="HG996467">
    <property type="protein sequence ID" value="CAG1861891.1"/>
    <property type="molecule type" value="Genomic_DNA"/>
</dbReference>
<feature type="transmembrane region" description="Helical" evidence="1">
    <location>
        <begin position="84"/>
        <end position="100"/>
    </location>
</feature>
<keyword evidence="1" id="KW-1133">Transmembrane helix</keyword>
<name>A0A8D7B7B7_MUSAM</name>
<keyword evidence="1" id="KW-0812">Transmembrane</keyword>
<feature type="transmembrane region" description="Helical" evidence="1">
    <location>
        <begin position="112"/>
        <end position="134"/>
    </location>
</feature>